<dbReference type="InterPro" id="IPR001148">
    <property type="entry name" value="CA_dom"/>
</dbReference>
<keyword evidence="10" id="KW-1185">Reference proteome</keyword>
<sequence>MPTTRRTLLGAPLAATAAAAVSSTVPPTAASAVAARPHQSPIDVRPGLVRHRDDLDPLVLRYRRHVPVSVRYVTRDDPDGGGCQARGAEETEEVDVPEDAGHALYRGERYRLAQFHFHTPSEHTVRGRHAPLEMHLVHQSEAGLRLVVGVLLLPGAPSEADRILRRLPQECDEPIEVDDFDLRSLVPARPRTLRYRGSLTTEPYTEPVLWFLTEPQTCSRAGIRAFQATFPDGDSRDTQPLNGRVLRADTGWAADLRRRPTGAAD</sequence>
<accession>A0ABP8WQC0</accession>
<evidence type="ECO:0000256" key="1">
    <source>
        <dbReference type="ARBA" id="ARBA00010718"/>
    </source>
</evidence>
<keyword evidence="4" id="KW-0862">Zinc</keyword>
<evidence type="ECO:0000256" key="2">
    <source>
        <dbReference type="ARBA" id="ARBA00012925"/>
    </source>
</evidence>
<evidence type="ECO:0000256" key="6">
    <source>
        <dbReference type="ARBA" id="ARBA00048348"/>
    </source>
</evidence>
<dbReference type="InterPro" id="IPR023561">
    <property type="entry name" value="Carbonic_anhydrase_a-class"/>
</dbReference>
<evidence type="ECO:0000256" key="4">
    <source>
        <dbReference type="ARBA" id="ARBA00022833"/>
    </source>
</evidence>
<dbReference type="RefSeq" id="WP_345267822.1">
    <property type="nucleotide sequence ID" value="NZ_BAABIM010000003.1"/>
</dbReference>
<evidence type="ECO:0000256" key="5">
    <source>
        <dbReference type="ARBA" id="ARBA00023239"/>
    </source>
</evidence>
<evidence type="ECO:0000256" key="3">
    <source>
        <dbReference type="ARBA" id="ARBA00022723"/>
    </source>
</evidence>
<dbReference type="PANTHER" id="PTHR18952:SF265">
    <property type="entry name" value="CARBONIC ANHYDRASE"/>
    <property type="match status" value="1"/>
</dbReference>
<dbReference type="SMART" id="SM01057">
    <property type="entry name" value="Carb_anhydrase"/>
    <property type="match status" value="1"/>
</dbReference>
<reference evidence="10" key="1">
    <citation type="journal article" date="2019" name="Int. J. Syst. Evol. Microbiol.">
        <title>The Global Catalogue of Microorganisms (GCM) 10K type strain sequencing project: providing services to taxonomists for standard genome sequencing and annotation.</title>
        <authorList>
            <consortium name="The Broad Institute Genomics Platform"/>
            <consortium name="The Broad Institute Genome Sequencing Center for Infectious Disease"/>
            <person name="Wu L."/>
            <person name="Ma J."/>
        </authorList>
    </citation>
    <scope>NUCLEOTIDE SEQUENCE [LARGE SCALE GENOMIC DNA]</scope>
    <source>
        <strain evidence="10">JCM 18127</strain>
    </source>
</reference>
<dbReference type="PROSITE" id="PS51318">
    <property type="entry name" value="TAT"/>
    <property type="match status" value="1"/>
</dbReference>
<dbReference type="SUPFAM" id="SSF51069">
    <property type="entry name" value="Carbonic anhydrase"/>
    <property type="match status" value="1"/>
</dbReference>
<proteinExistence type="inferred from homology"/>
<evidence type="ECO:0000259" key="8">
    <source>
        <dbReference type="PROSITE" id="PS51144"/>
    </source>
</evidence>
<keyword evidence="5" id="KW-0456">Lyase</keyword>
<organism evidence="9 10">
    <name type="scientific">Nocardioides nanhaiensis</name>
    <dbReference type="NCBI Taxonomy" id="1476871"/>
    <lineage>
        <taxon>Bacteria</taxon>
        <taxon>Bacillati</taxon>
        <taxon>Actinomycetota</taxon>
        <taxon>Actinomycetes</taxon>
        <taxon>Propionibacteriales</taxon>
        <taxon>Nocardioidaceae</taxon>
        <taxon>Nocardioides</taxon>
    </lineage>
</organism>
<evidence type="ECO:0000313" key="9">
    <source>
        <dbReference type="EMBL" id="GAA4692340.1"/>
    </source>
</evidence>
<comment type="similarity">
    <text evidence="1">Belongs to the alpha-carbonic anhydrase family.</text>
</comment>
<comment type="caution">
    <text evidence="9">The sequence shown here is derived from an EMBL/GenBank/DDBJ whole genome shotgun (WGS) entry which is preliminary data.</text>
</comment>
<dbReference type="Pfam" id="PF00194">
    <property type="entry name" value="Carb_anhydrase"/>
    <property type="match status" value="1"/>
</dbReference>
<dbReference type="InterPro" id="IPR006311">
    <property type="entry name" value="TAT_signal"/>
</dbReference>
<evidence type="ECO:0000313" key="10">
    <source>
        <dbReference type="Proteomes" id="UP001500621"/>
    </source>
</evidence>
<gene>
    <name evidence="9" type="ORF">GCM10023226_32880</name>
</gene>
<feature type="chain" id="PRO_5047441184" description="carbonic anhydrase" evidence="7">
    <location>
        <begin position="18"/>
        <end position="265"/>
    </location>
</feature>
<keyword evidence="3" id="KW-0479">Metal-binding</keyword>
<evidence type="ECO:0000256" key="7">
    <source>
        <dbReference type="SAM" id="SignalP"/>
    </source>
</evidence>
<dbReference type="Gene3D" id="3.10.200.10">
    <property type="entry name" value="Alpha carbonic anhydrase"/>
    <property type="match status" value="1"/>
</dbReference>
<protein>
    <recommendedName>
        <fullName evidence="2">carbonic anhydrase</fullName>
        <ecNumber evidence="2">4.2.1.1</ecNumber>
    </recommendedName>
</protein>
<dbReference type="PANTHER" id="PTHR18952">
    <property type="entry name" value="CARBONIC ANHYDRASE"/>
    <property type="match status" value="1"/>
</dbReference>
<dbReference type="EC" id="4.2.1.1" evidence="2"/>
<dbReference type="InterPro" id="IPR036398">
    <property type="entry name" value="CA_dom_sf"/>
</dbReference>
<dbReference type="EMBL" id="BAABIM010000003">
    <property type="protein sequence ID" value="GAA4692340.1"/>
    <property type="molecule type" value="Genomic_DNA"/>
</dbReference>
<feature type="signal peptide" evidence="7">
    <location>
        <begin position="1"/>
        <end position="17"/>
    </location>
</feature>
<dbReference type="PROSITE" id="PS51144">
    <property type="entry name" value="ALPHA_CA_2"/>
    <property type="match status" value="1"/>
</dbReference>
<keyword evidence="7" id="KW-0732">Signal</keyword>
<comment type="catalytic activity">
    <reaction evidence="6">
        <text>hydrogencarbonate + H(+) = CO2 + H2O</text>
        <dbReference type="Rhea" id="RHEA:10748"/>
        <dbReference type="ChEBI" id="CHEBI:15377"/>
        <dbReference type="ChEBI" id="CHEBI:15378"/>
        <dbReference type="ChEBI" id="CHEBI:16526"/>
        <dbReference type="ChEBI" id="CHEBI:17544"/>
        <dbReference type="EC" id="4.2.1.1"/>
    </reaction>
</comment>
<feature type="domain" description="Alpha-carbonic anhydrase" evidence="8">
    <location>
        <begin position="17"/>
        <end position="250"/>
    </location>
</feature>
<name>A0ABP8WQC0_9ACTN</name>
<dbReference type="Proteomes" id="UP001500621">
    <property type="component" value="Unassembled WGS sequence"/>
</dbReference>
<dbReference type="CDD" id="cd03124">
    <property type="entry name" value="alpha_CA_prokaryotic_like"/>
    <property type="match status" value="1"/>
</dbReference>
<dbReference type="InterPro" id="IPR041891">
    <property type="entry name" value="Alpha_CA_prokaryot-like"/>
</dbReference>